<accession>A0ABR4WEH5</accession>
<evidence type="ECO:0000256" key="4">
    <source>
        <dbReference type="ARBA" id="ARBA00023088"/>
    </source>
</evidence>
<dbReference type="PANTHER" id="PTHR46580:SF4">
    <property type="entry name" value="ATP_GTP-BINDING PROTEIN"/>
    <property type="match status" value="1"/>
</dbReference>
<dbReference type="SUPFAM" id="SSF69318">
    <property type="entry name" value="Integrin alpha N-terminal domain"/>
    <property type="match status" value="1"/>
</dbReference>
<protein>
    <submittedName>
        <fullName evidence="7">FG-GAP repeat-containing protein</fullName>
    </submittedName>
</protein>
<keyword evidence="4" id="KW-0572">Peptidoglycan-anchor</keyword>
<evidence type="ECO:0000313" key="7">
    <source>
        <dbReference type="EMBL" id="KGD61936.1"/>
    </source>
</evidence>
<evidence type="ECO:0000259" key="6">
    <source>
        <dbReference type="PROSITE" id="PS50847"/>
    </source>
</evidence>
<evidence type="ECO:0000256" key="3">
    <source>
        <dbReference type="ARBA" id="ARBA00022729"/>
    </source>
</evidence>
<keyword evidence="8" id="KW-1185">Reference proteome</keyword>
<reference evidence="7 8" key="1">
    <citation type="submission" date="2012-09" db="EMBL/GenBank/DDBJ databases">
        <title>Genome Sequence of alkane-degrading Bacterium Alcanivorax jadensis T9.</title>
        <authorList>
            <person name="Lai Q."/>
            <person name="Shao Z."/>
        </authorList>
    </citation>
    <scope>NUCLEOTIDE SEQUENCE [LARGE SCALE GENOMIC DNA]</scope>
    <source>
        <strain evidence="7 8">T9</strain>
    </source>
</reference>
<feature type="signal peptide" evidence="5">
    <location>
        <begin position="1"/>
        <end position="30"/>
    </location>
</feature>
<comment type="caution">
    <text evidence="7">The sequence shown here is derived from an EMBL/GenBank/DDBJ whole genome shotgun (WGS) entry which is preliminary data.</text>
</comment>
<evidence type="ECO:0000256" key="1">
    <source>
        <dbReference type="ARBA" id="ARBA00022512"/>
    </source>
</evidence>
<dbReference type="InterPro" id="IPR028994">
    <property type="entry name" value="Integrin_alpha_N"/>
</dbReference>
<dbReference type="NCBIfam" id="TIGR01167">
    <property type="entry name" value="LPXTG_anchor"/>
    <property type="match status" value="1"/>
</dbReference>
<dbReference type="RefSeq" id="WP_084573402.1">
    <property type="nucleotide sequence ID" value="NZ_ARXU01000003.1"/>
</dbReference>
<dbReference type="PROSITE" id="PS50847">
    <property type="entry name" value="GRAM_POS_ANCHORING"/>
    <property type="match status" value="1"/>
</dbReference>
<evidence type="ECO:0000256" key="5">
    <source>
        <dbReference type="SAM" id="SignalP"/>
    </source>
</evidence>
<sequence>MSLFSRQPLAAAIRASMLGGFAIIASPSYAGFTEVTENNPFDAITSGTVMPSLTLQDFDDDGDLEAVVFHAADADSFPYYGSDISFYENTGSAQSAEFTQVADVPISGYGGDTFEVNPFANSWTYSSYGHPVAAGDLDGDGDADFIGGSNTSSVEMWFGVTTTDAYGVATSLADGYHNGTYYWFDSPYYGQGLVPYLDEYGGYASAVPLDIDGDDDMDLVVMDNQFVRVYQNNGSIDGVVQLNELTGSNNPFYAGASNSVYMGIPDDIPALNHSEHYGAPLAAGDVDNDGDTDVIVGVRNGPGDMLLFVNTGTAGMAVFEQQADASLDVSTDIYAAPVMADIDNDNDDDLVVAEQQASGASSYRLFLNDGAGATANENNTGNSSSSSGGAVGGLLIGLSLLLLRRRRR</sequence>
<evidence type="ECO:0000313" key="8">
    <source>
        <dbReference type="Proteomes" id="UP000029443"/>
    </source>
</evidence>
<keyword evidence="3 5" id="KW-0732">Signal</keyword>
<gene>
    <name evidence="7" type="ORF">T9A_01145</name>
</gene>
<dbReference type="Gene3D" id="2.130.10.130">
    <property type="entry name" value="Integrin alpha, N-terminal"/>
    <property type="match status" value="1"/>
</dbReference>
<evidence type="ECO:0000256" key="2">
    <source>
        <dbReference type="ARBA" id="ARBA00022525"/>
    </source>
</evidence>
<dbReference type="PANTHER" id="PTHR46580">
    <property type="entry name" value="SENSOR KINASE-RELATED"/>
    <property type="match status" value="1"/>
</dbReference>
<dbReference type="EMBL" id="ARXU01000003">
    <property type="protein sequence ID" value="KGD61936.1"/>
    <property type="molecule type" value="Genomic_DNA"/>
</dbReference>
<dbReference type="InterPro" id="IPR019931">
    <property type="entry name" value="LPXTG_anchor"/>
</dbReference>
<name>A0ABR4WEH5_9GAMM</name>
<feature type="domain" description="Gram-positive cocci surface proteins LPxTG" evidence="6">
    <location>
        <begin position="377"/>
        <end position="408"/>
    </location>
</feature>
<keyword evidence="1" id="KW-0134">Cell wall</keyword>
<organism evidence="7 8">
    <name type="scientific">Alcanivorax jadensis T9</name>
    <dbReference type="NCBI Taxonomy" id="1177181"/>
    <lineage>
        <taxon>Bacteria</taxon>
        <taxon>Pseudomonadati</taxon>
        <taxon>Pseudomonadota</taxon>
        <taxon>Gammaproteobacteria</taxon>
        <taxon>Oceanospirillales</taxon>
        <taxon>Alcanivoracaceae</taxon>
        <taxon>Alcanivorax</taxon>
    </lineage>
</organism>
<keyword evidence="2" id="KW-0964">Secreted</keyword>
<dbReference type="InterPro" id="IPR013517">
    <property type="entry name" value="FG-GAP"/>
</dbReference>
<proteinExistence type="predicted"/>
<dbReference type="Pfam" id="PF13517">
    <property type="entry name" value="FG-GAP_3"/>
    <property type="match status" value="1"/>
</dbReference>
<dbReference type="Proteomes" id="UP000029443">
    <property type="component" value="Unassembled WGS sequence"/>
</dbReference>
<feature type="chain" id="PRO_5047248386" evidence="5">
    <location>
        <begin position="31"/>
        <end position="408"/>
    </location>
</feature>